<sequence>MLSKKQIENPYNTINSKASVKKIGNKILDEDLVLDGISHGSVVVLTGFSKIRDNIDVNNKNLYQQFNNVNGFLLTLSSDGDKNKQKFYPYNCCGVMDYKSVINNKKINSISKRKVTKYYLIVSYYDYEINTFIKDMKYIPIERNNFETQIYPIDECGRVYFNVYLPVERLSVN</sequence>
<gene>
    <name evidence="1" type="ORF">DKE52_013815</name>
</gene>
<dbReference type="Proteomes" id="UP000254410">
    <property type="component" value="Chromosome"/>
</dbReference>
<name>A0A3G6YL62_ACIPI</name>
<dbReference type="EMBL" id="CP033540">
    <property type="protein sequence ID" value="AZC00846.1"/>
    <property type="molecule type" value="Genomic_DNA"/>
</dbReference>
<protein>
    <submittedName>
        <fullName evidence="1">Uncharacterized protein</fullName>
    </submittedName>
</protein>
<evidence type="ECO:0000313" key="2">
    <source>
        <dbReference type="Proteomes" id="UP000254410"/>
    </source>
</evidence>
<reference evidence="1 2" key="2">
    <citation type="submission" date="2018-12" db="EMBL/GenBank/DDBJ databases">
        <title>Molecular Epidemiology of Emerging Carbapenem-Resistance in Acinetobacter nosocomialis and Acinetobacter pittii in Taiwan, 2010-2014.</title>
        <authorList>
            <person name="Huang W.-C."/>
            <person name="Wang H.-Y."/>
            <person name="Lai J.-F."/>
            <person name="Lauderdale T.-L."/>
            <person name="Sytwu H.-K."/>
        </authorList>
    </citation>
    <scope>NUCLEOTIDE SEQUENCE [LARGE SCALE GENOMIC DNA]</scope>
    <source>
        <strain evidence="1 2">2014S06-099</strain>
    </source>
</reference>
<organism evidence="1 2">
    <name type="scientific">Acinetobacter pittii</name>
    <name type="common">Acinetobacter genomosp. 3</name>
    <dbReference type="NCBI Taxonomy" id="48296"/>
    <lineage>
        <taxon>Bacteria</taxon>
        <taxon>Pseudomonadati</taxon>
        <taxon>Pseudomonadota</taxon>
        <taxon>Gammaproteobacteria</taxon>
        <taxon>Moraxellales</taxon>
        <taxon>Moraxellaceae</taxon>
        <taxon>Acinetobacter</taxon>
        <taxon>Acinetobacter calcoaceticus/baumannii complex</taxon>
    </lineage>
</organism>
<dbReference type="AlphaFoldDB" id="A0A3G6YL62"/>
<reference evidence="1 2" key="1">
    <citation type="submission" date="2018-11" db="EMBL/GenBank/DDBJ databases">
        <authorList>
            <person name="Kuo S.-C."/>
            <person name="Chen F.-J."/>
            <person name="Liao Y.-C."/>
        </authorList>
    </citation>
    <scope>NUCLEOTIDE SEQUENCE [LARGE SCALE GENOMIC DNA]</scope>
    <source>
        <strain evidence="1 2">2014S06-099</strain>
    </source>
</reference>
<proteinExistence type="predicted"/>
<evidence type="ECO:0000313" key="1">
    <source>
        <dbReference type="EMBL" id="AZC00846.1"/>
    </source>
</evidence>
<accession>A0A3G6YL62</accession>